<dbReference type="EMBL" id="SLUI01000014">
    <property type="protein sequence ID" value="TCL35050.1"/>
    <property type="molecule type" value="Genomic_DNA"/>
</dbReference>
<keyword evidence="1" id="KW-0812">Transmembrane</keyword>
<gene>
    <name evidence="2" type="ORF">EV210_11467</name>
</gene>
<keyword evidence="1" id="KW-0472">Membrane</keyword>
<dbReference type="Pfam" id="PF05137">
    <property type="entry name" value="PilN"/>
    <property type="match status" value="1"/>
</dbReference>
<dbReference type="OrthoDB" id="1634262at2"/>
<keyword evidence="3" id="KW-1185">Reference proteome</keyword>
<sequence length="175" mass="19700">MQINLLPVNERVSRFSLSGIISISSCFLLLLAAVLYGYGVYTELMLERELQQARNQYDLLRPTQQNMLMAAQKQRVIAAKYSILTTLTPHRKSWHAVLARLGTVSPEQVWLTDVSQGHENLLRMKGGAAAYPDVAAFMDRLARDSFFAEPALIKAEQDTEMAAVRFELSVKIKGR</sequence>
<reference evidence="2 3" key="1">
    <citation type="submission" date="2019-03" db="EMBL/GenBank/DDBJ databases">
        <title>Genomic Encyclopedia of Type Strains, Phase IV (KMG-IV): sequencing the most valuable type-strain genomes for metagenomic binning, comparative biology and taxonomic classification.</title>
        <authorList>
            <person name="Goeker M."/>
        </authorList>
    </citation>
    <scope>NUCLEOTIDE SEQUENCE [LARGE SCALE GENOMIC DNA]</scope>
    <source>
        <strain evidence="2 3">DSM 15969</strain>
    </source>
</reference>
<protein>
    <submittedName>
        <fullName evidence="2">Type IV pilus assembly protein PilN</fullName>
    </submittedName>
</protein>
<evidence type="ECO:0000313" key="2">
    <source>
        <dbReference type="EMBL" id="TCL35050.1"/>
    </source>
</evidence>
<dbReference type="AlphaFoldDB" id="A0A4R1Q243"/>
<dbReference type="RefSeq" id="WP_132082761.1">
    <property type="nucleotide sequence ID" value="NZ_SLUI01000014.1"/>
</dbReference>
<dbReference type="PANTHER" id="PTHR40278:SF1">
    <property type="entry name" value="DNA UTILIZATION PROTEIN HOFN"/>
    <property type="match status" value="1"/>
</dbReference>
<dbReference type="Proteomes" id="UP000295063">
    <property type="component" value="Unassembled WGS sequence"/>
</dbReference>
<comment type="caution">
    <text evidence="2">The sequence shown here is derived from an EMBL/GenBank/DDBJ whole genome shotgun (WGS) entry which is preliminary data.</text>
</comment>
<feature type="transmembrane region" description="Helical" evidence="1">
    <location>
        <begin position="20"/>
        <end position="41"/>
    </location>
</feature>
<dbReference type="InterPro" id="IPR007813">
    <property type="entry name" value="PilN"/>
</dbReference>
<evidence type="ECO:0000313" key="3">
    <source>
        <dbReference type="Proteomes" id="UP000295063"/>
    </source>
</evidence>
<proteinExistence type="predicted"/>
<dbReference type="PANTHER" id="PTHR40278">
    <property type="entry name" value="DNA UTILIZATION PROTEIN HOFN"/>
    <property type="match status" value="1"/>
</dbReference>
<dbReference type="InterPro" id="IPR052534">
    <property type="entry name" value="Extracell_DNA_Util/SecSys_Comp"/>
</dbReference>
<evidence type="ECO:0000256" key="1">
    <source>
        <dbReference type="SAM" id="Phobius"/>
    </source>
</evidence>
<organism evidence="2 3">
    <name type="scientific">Anaerospora hongkongensis</name>
    <dbReference type="NCBI Taxonomy" id="244830"/>
    <lineage>
        <taxon>Bacteria</taxon>
        <taxon>Bacillati</taxon>
        <taxon>Bacillota</taxon>
        <taxon>Negativicutes</taxon>
        <taxon>Selenomonadales</taxon>
        <taxon>Sporomusaceae</taxon>
        <taxon>Anaerospora</taxon>
    </lineage>
</organism>
<keyword evidence="1" id="KW-1133">Transmembrane helix</keyword>
<accession>A0A4R1Q243</accession>
<name>A0A4R1Q243_9FIRM</name>